<dbReference type="AlphaFoldDB" id="A0AAF3EKB7"/>
<dbReference type="Proteomes" id="UP000887575">
    <property type="component" value="Unassembled WGS sequence"/>
</dbReference>
<feature type="chain" id="PRO_5042279492" evidence="1">
    <location>
        <begin position="20"/>
        <end position="75"/>
    </location>
</feature>
<protein>
    <submittedName>
        <fullName evidence="3">Uncharacterized protein</fullName>
    </submittedName>
</protein>
<evidence type="ECO:0000256" key="1">
    <source>
        <dbReference type="SAM" id="SignalP"/>
    </source>
</evidence>
<feature type="signal peptide" evidence="1">
    <location>
        <begin position="1"/>
        <end position="19"/>
    </location>
</feature>
<keyword evidence="1" id="KW-0732">Signal</keyword>
<keyword evidence="2" id="KW-1185">Reference proteome</keyword>
<sequence>MRLFMITFVLVLLVASSSAFVRSFTRTRIGPAGGIRQFTTTVRRPGFGGGGFGGGFGPRAVGRMLGGLITGVGKR</sequence>
<accession>A0AAF3EKB7</accession>
<evidence type="ECO:0000313" key="3">
    <source>
        <dbReference type="WBParaSite" id="MBELARI_LOCUS14444"/>
    </source>
</evidence>
<evidence type="ECO:0000313" key="2">
    <source>
        <dbReference type="Proteomes" id="UP000887575"/>
    </source>
</evidence>
<dbReference type="WBParaSite" id="MBELARI_LOCUS14444">
    <property type="protein sequence ID" value="MBELARI_LOCUS14444"/>
    <property type="gene ID" value="MBELARI_LOCUS14444"/>
</dbReference>
<organism evidence="2 3">
    <name type="scientific">Mesorhabditis belari</name>
    <dbReference type="NCBI Taxonomy" id="2138241"/>
    <lineage>
        <taxon>Eukaryota</taxon>
        <taxon>Metazoa</taxon>
        <taxon>Ecdysozoa</taxon>
        <taxon>Nematoda</taxon>
        <taxon>Chromadorea</taxon>
        <taxon>Rhabditida</taxon>
        <taxon>Rhabditina</taxon>
        <taxon>Rhabditomorpha</taxon>
        <taxon>Rhabditoidea</taxon>
        <taxon>Rhabditidae</taxon>
        <taxon>Mesorhabditinae</taxon>
        <taxon>Mesorhabditis</taxon>
    </lineage>
</organism>
<proteinExistence type="predicted"/>
<reference evidence="3" key="1">
    <citation type="submission" date="2024-02" db="UniProtKB">
        <authorList>
            <consortium name="WormBaseParasite"/>
        </authorList>
    </citation>
    <scope>IDENTIFICATION</scope>
</reference>
<name>A0AAF3EKB7_9BILA</name>